<feature type="compositionally biased region" description="Low complexity" evidence="1">
    <location>
        <begin position="556"/>
        <end position="572"/>
    </location>
</feature>
<evidence type="ECO:0000259" key="2">
    <source>
        <dbReference type="Pfam" id="PF25793"/>
    </source>
</evidence>
<feature type="compositionally biased region" description="Basic and acidic residues" evidence="1">
    <location>
        <begin position="702"/>
        <end position="718"/>
    </location>
</feature>
<feature type="region of interest" description="Disordered" evidence="1">
    <location>
        <begin position="411"/>
        <end position="435"/>
    </location>
</feature>
<protein>
    <recommendedName>
        <fullName evidence="2">Nuclear factor related to kappa-B-binding protein second winged helix domain-containing protein</fullName>
    </recommendedName>
</protein>
<comment type="caution">
    <text evidence="3">The sequence shown here is derived from an EMBL/GenBank/DDBJ whole genome shotgun (WGS) entry which is preliminary data.</text>
</comment>
<feature type="compositionally biased region" description="Low complexity" evidence="1">
    <location>
        <begin position="1160"/>
        <end position="1170"/>
    </location>
</feature>
<feature type="compositionally biased region" description="Low complexity" evidence="1">
    <location>
        <begin position="263"/>
        <end position="273"/>
    </location>
</feature>
<feature type="region of interest" description="Disordered" evidence="1">
    <location>
        <begin position="554"/>
        <end position="608"/>
    </location>
</feature>
<gene>
    <name evidence="3" type="ORF">KIPB_003538</name>
</gene>
<dbReference type="Proteomes" id="UP000265618">
    <property type="component" value="Unassembled WGS sequence"/>
</dbReference>
<dbReference type="OrthoDB" id="70874at2759"/>
<feature type="compositionally biased region" description="Basic and acidic residues" evidence="1">
    <location>
        <begin position="417"/>
        <end position="427"/>
    </location>
</feature>
<dbReference type="AlphaFoldDB" id="A0A9K3GH52"/>
<dbReference type="PANTHER" id="PTHR13052">
    <property type="entry name" value="NFRKB-RELATED"/>
    <property type="match status" value="1"/>
</dbReference>
<accession>A0A9K3GH52</accession>
<dbReference type="InterPro" id="IPR057748">
    <property type="entry name" value="NFRKB_WH_2"/>
</dbReference>
<feature type="region of interest" description="Disordered" evidence="1">
    <location>
        <begin position="699"/>
        <end position="718"/>
    </location>
</feature>
<dbReference type="InterPro" id="IPR024867">
    <property type="entry name" value="NFRKB"/>
</dbReference>
<feature type="region of interest" description="Disordered" evidence="1">
    <location>
        <begin position="86"/>
        <end position="206"/>
    </location>
</feature>
<sequence length="1170" mass="124361">MSVKQRAGLVSARLPQPSGFLYKGKGADQGYVAYQPETDSTQGMGGQDPLAVCLRGLEAACGAYHTQYRAGGQPWRLKTVSAKHRRTLPQDMGEEEADIPEEPKEEVQSERTRRTRGRGRKKELEREREAVSATPSSALPPIPLKGGATPIVKTETQGGDTPQQERLIPVPSEATSPSIKDTPKGTAKDTPKAKAADKDGKTPDKRGIVFPVSLKYSLSTDLLAIATTPLLSMDQHREIAISAEKAAREAEKARQEEAKRQGEASAAASSGSMSVSMEGLEGLSLVGQVDVLEGERRVKEEGESEGEEAEAEAHDIARGHWACDTVALTRSHPVQATPRPSVLPQGVRLKVKVGDMKEHGKAVHAEIAREEGLGMFTVLQQREAALFGRDRDGDFAGVDVGGDSLLEGVDTAGEAQADTKAKPVEKRPRSKPKPVVKVPRRVAFSPPEPVSPEADALALASRPSALMWRLEELLASQKRRKVQLDDILKYIDGLVKEGQPLLTGEMNVCDAVLSALNLMSSPPSPEATRAALKAVEGGVSPLAVGEALAGESNTITTGAGADTTAPTPATATDAKDKDKDKGKGTAPAETKGAASGGKGAAPKAKGGLRVRGVKPSVAASGDPCIATYEVADGERARVERTLYSGTVVARLPPPSQTLPPNPRFKDAVYLRGTARISQTALMPQQGGAVVASVRFPSLKGGQEAEREREREREREKEREKELLKAKALAAEAAAVAGTGDSPNTGFVSSFPPCPHSVVQLHPDGAVYELLSFGCDQAERDQWRKRLDEIGAYYEKVLVPAAVAEGELRRDLQHCESADVTAYLDKAKASSAILTKRLETVAQHKGRVVGTVVPPNAAEVAGLQAQERLRFRWLYSCPFPYVLEGKRSLAPALGPRFLSIRQTVALITDRPNSASVLNLVRDATARLPHGVGTRQDVVASIASGSYLARRVPMSKLSTMVSCALDRLSSPKTKFLTYVQGYRVWYAHTTPSMSHSGPMPVLPLSLVETAKIKRRVGRSTKKAVEAAASPAPARKRRPRPSPSKRASSAKGEGTGVGGVVRVRESQMTEEELEAHNKMVAESLDLSFSSPSPSPSPTAASPSPSPSPSVVVGLGASSLQESQSVPFIPDVTDLGTDQPIKLETGVGVDEYEGLEGVGGTEGGEPNTGDTTMT</sequence>
<feature type="region of interest" description="Disordered" evidence="1">
    <location>
        <begin position="1140"/>
        <end position="1170"/>
    </location>
</feature>
<feature type="region of interest" description="Disordered" evidence="1">
    <location>
        <begin position="1083"/>
        <end position="1110"/>
    </location>
</feature>
<organism evidence="3 4">
    <name type="scientific">Kipferlia bialata</name>
    <dbReference type="NCBI Taxonomy" id="797122"/>
    <lineage>
        <taxon>Eukaryota</taxon>
        <taxon>Metamonada</taxon>
        <taxon>Carpediemonas-like organisms</taxon>
        <taxon>Kipferlia</taxon>
    </lineage>
</organism>
<reference evidence="3 4" key="1">
    <citation type="journal article" date="2018" name="PLoS ONE">
        <title>The draft genome of Kipferlia bialata reveals reductive genome evolution in fornicate parasites.</title>
        <authorList>
            <person name="Tanifuji G."/>
            <person name="Takabayashi S."/>
            <person name="Kume K."/>
            <person name="Takagi M."/>
            <person name="Nakayama T."/>
            <person name="Kamikawa R."/>
            <person name="Inagaki Y."/>
            <person name="Hashimoto T."/>
        </authorList>
    </citation>
    <scope>NUCLEOTIDE SEQUENCE [LARGE SCALE GENOMIC DNA]</scope>
    <source>
        <strain evidence="3">NY0173</strain>
    </source>
</reference>
<feature type="compositionally biased region" description="Basic and acidic residues" evidence="1">
    <location>
        <begin position="101"/>
        <end position="112"/>
    </location>
</feature>
<evidence type="ECO:0000313" key="3">
    <source>
        <dbReference type="EMBL" id="GIQ82407.1"/>
    </source>
</evidence>
<dbReference type="Pfam" id="PF25793">
    <property type="entry name" value="WHD_2nd_NFRKB"/>
    <property type="match status" value="1"/>
</dbReference>
<feature type="compositionally biased region" description="Basic and acidic residues" evidence="1">
    <location>
        <begin position="573"/>
        <end position="583"/>
    </location>
</feature>
<keyword evidence="4" id="KW-1185">Reference proteome</keyword>
<feature type="region of interest" description="Disordered" evidence="1">
    <location>
        <begin position="245"/>
        <end position="273"/>
    </location>
</feature>
<dbReference type="EMBL" id="BDIP01000685">
    <property type="protein sequence ID" value="GIQ82407.1"/>
    <property type="molecule type" value="Genomic_DNA"/>
</dbReference>
<feature type="compositionally biased region" description="Low complexity" evidence="1">
    <location>
        <begin position="584"/>
        <end position="593"/>
    </location>
</feature>
<feature type="domain" description="Nuclear factor related to kappa-B-binding protein second winged helix" evidence="2">
    <location>
        <begin position="862"/>
        <end position="986"/>
    </location>
</feature>
<evidence type="ECO:0000256" key="1">
    <source>
        <dbReference type="SAM" id="MobiDB-lite"/>
    </source>
</evidence>
<dbReference type="PANTHER" id="PTHR13052:SF3">
    <property type="entry name" value="NUCLEAR FACTOR RELATED TO KAPPA-B-BINDING PROTEIN"/>
    <property type="match status" value="1"/>
</dbReference>
<feature type="region of interest" description="Disordered" evidence="1">
    <location>
        <begin position="1012"/>
        <end position="1058"/>
    </location>
</feature>
<feature type="compositionally biased region" description="Basic and acidic residues" evidence="1">
    <location>
        <begin position="181"/>
        <end position="206"/>
    </location>
</feature>
<evidence type="ECO:0000313" key="4">
    <source>
        <dbReference type="Proteomes" id="UP000265618"/>
    </source>
</evidence>
<name>A0A9K3GH52_9EUKA</name>
<dbReference type="GO" id="GO:0031011">
    <property type="term" value="C:Ino80 complex"/>
    <property type="evidence" value="ECO:0007669"/>
    <property type="project" value="InterPro"/>
</dbReference>
<feature type="compositionally biased region" description="Basic and acidic residues" evidence="1">
    <location>
        <begin position="245"/>
        <end position="262"/>
    </location>
</feature>
<feature type="compositionally biased region" description="Polar residues" evidence="1">
    <location>
        <begin position="154"/>
        <end position="164"/>
    </location>
</feature>
<proteinExistence type="predicted"/>